<dbReference type="PRINTS" id="PR00297">
    <property type="entry name" value="CHAPERONIN10"/>
</dbReference>
<evidence type="ECO:0000256" key="3">
    <source>
        <dbReference type="HAMAP-Rule" id="MF_00580"/>
    </source>
</evidence>
<dbReference type="SUPFAM" id="SSF50129">
    <property type="entry name" value="GroES-like"/>
    <property type="match status" value="1"/>
</dbReference>
<comment type="subunit">
    <text evidence="3">Heptamer of 7 subunits arranged in a ring. Interacts with the chaperonin GroEL.</text>
</comment>
<dbReference type="InterPro" id="IPR011032">
    <property type="entry name" value="GroES-like_sf"/>
</dbReference>
<comment type="function">
    <text evidence="3 4">Together with the chaperonin GroEL, plays an essential role in assisting protein folding. The GroEL-GroES system forms a nano-cage that allows encapsulation of the non-native substrate proteins and provides a physical environment optimized to promote and accelerate protein folding. GroES binds to the apical surface of the GroEL ring, thereby capping the opening of the GroEL channel.</text>
</comment>
<dbReference type="InterPro" id="IPR020818">
    <property type="entry name" value="Chaperonin_GroES"/>
</dbReference>
<gene>
    <name evidence="3" type="primary">groES</name>
    <name evidence="3" type="synonym">groS</name>
    <name evidence="5" type="ORF">SAMN05660337_1814</name>
</gene>
<dbReference type="NCBIfam" id="NF001531">
    <property type="entry name" value="PRK00364.2-2"/>
    <property type="match status" value="1"/>
</dbReference>
<dbReference type="EMBL" id="FNGA01000002">
    <property type="protein sequence ID" value="SDK95076.1"/>
    <property type="molecule type" value="Genomic_DNA"/>
</dbReference>
<dbReference type="STRING" id="246191.SAMN05660337_1814"/>
<dbReference type="OrthoDB" id="9806791at2"/>
<dbReference type="GO" id="GO:0005524">
    <property type="term" value="F:ATP binding"/>
    <property type="evidence" value="ECO:0007669"/>
    <property type="project" value="InterPro"/>
</dbReference>
<dbReference type="AlphaFoldDB" id="A0A1G9G372"/>
<dbReference type="GO" id="GO:0044183">
    <property type="term" value="F:protein folding chaperone"/>
    <property type="evidence" value="ECO:0007669"/>
    <property type="project" value="InterPro"/>
</dbReference>
<dbReference type="FunFam" id="2.30.33.40:FF:000001">
    <property type="entry name" value="10 kDa chaperonin"/>
    <property type="match status" value="1"/>
</dbReference>
<dbReference type="CDD" id="cd00320">
    <property type="entry name" value="cpn10"/>
    <property type="match status" value="1"/>
</dbReference>
<keyword evidence="6" id="KW-1185">Reference proteome</keyword>
<reference evidence="6" key="1">
    <citation type="submission" date="2016-10" db="EMBL/GenBank/DDBJ databases">
        <authorList>
            <person name="Varghese N."/>
            <person name="Submissions S."/>
        </authorList>
    </citation>
    <scope>NUCLEOTIDE SEQUENCE [LARGE SCALE GENOMIC DNA]</scope>
    <source>
        <strain evidence="6">DSM 16995</strain>
    </source>
</reference>
<comment type="similarity">
    <text evidence="1 3 4">Belongs to the GroES chaperonin family.</text>
</comment>
<evidence type="ECO:0000256" key="2">
    <source>
        <dbReference type="ARBA" id="ARBA00023186"/>
    </source>
</evidence>
<keyword evidence="2 3" id="KW-0143">Chaperone</keyword>
<evidence type="ECO:0000313" key="5">
    <source>
        <dbReference type="EMBL" id="SDK95076.1"/>
    </source>
</evidence>
<organism evidence="5 6">
    <name type="scientific">Maridesulfovibrio ferrireducens</name>
    <dbReference type="NCBI Taxonomy" id="246191"/>
    <lineage>
        <taxon>Bacteria</taxon>
        <taxon>Pseudomonadati</taxon>
        <taxon>Thermodesulfobacteriota</taxon>
        <taxon>Desulfovibrionia</taxon>
        <taxon>Desulfovibrionales</taxon>
        <taxon>Desulfovibrionaceae</taxon>
        <taxon>Maridesulfovibrio</taxon>
    </lineage>
</organism>
<accession>A0A1G9G372</accession>
<dbReference type="SMART" id="SM00883">
    <property type="entry name" value="Cpn10"/>
    <property type="match status" value="1"/>
</dbReference>
<dbReference type="Pfam" id="PF00166">
    <property type="entry name" value="Cpn10"/>
    <property type="match status" value="1"/>
</dbReference>
<dbReference type="PANTHER" id="PTHR10772:SF63">
    <property type="entry name" value="20 KDA CHAPERONIN, CHLOROPLASTIC"/>
    <property type="match status" value="1"/>
</dbReference>
<evidence type="ECO:0000256" key="1">
    <source>
        <dbReference type="ARBA" id="ARBA00006975"/>
    </source>
</evidence>
<dbReference type="PANTHER" id="PTHR10772">
    <property type="entry name" value="10 KDA HEAT SHOCK PROTEIN"/>
    <property type="match status" value="1"/>
</dbReference>
<dbReference type="HAMAP" id="MF_00580">
    <property type="entry name" value="CH10"/>
    <property type="match status" value="1"/>
</dbReference>
<sequence>MTLKPLQDRVLIKRLESEQKTAGGIIIPDSAQEKPMKGVVAAAGPGKDKAPMSVKEGDVVLFAKYAGNELSIDGEDFIIMREEEILAVVE</sequence>
<dbReference type="PROSITE" id="PS00681">
    <property type="entry name" value="CHAPERONINS_CPN10"/>
    <property type="match status" value="1"/>
</dbReference>
<name>A0A1G9G372_9BACT</name>
<proteinExistence type="inferred from homology"/>
<dbReference type="InterPro" id="IPR018369">
    <property type="entry name" value="Chaprnonin_Cpn10_CS"/>
</dbReference>
<dbReference type="GO" id="GO:0051087">
    <property type="term" value="F:protein-folding chaperone binding"/>
    <property type="evidence" value="ECO:0007669"/>
    <property type="project" value="TreeGrafter"/>
</dbReference>
<evidence type="ECO:0000313" key="6">
    <source>
        <dbReference type="Proteomes" id="UP000199053"/>
    </source>
</evidence>
<dbReference type="GO" id="GO:0005737">
    <property type="term" value="C:cytoplasm"/>
    <property type="evidence" value="ECO:0007669"/>
    <property type="project" value="UniProtKB-SubCell"/>
</dbReference>
<dbReference type="Proteomes" id="UP000199053">
    <property type="component" value="Unassembled WGS sequence"/>
</dbReference>
<evidence type="ECO:0000256" key="4">
    <source>
        <dbReference type="RuleBase" id="RU000535"/>
    </source>
</evidence>
<dbReference type="RefSeq" id="WP_092160244.1">
    <property type="nucleotide sequence ID" value="NZ_FNGA01000002.1"/>
</dbReference>
<dbReference type="Gene3D" id="2.30.33.40">
    <property type="entry name" value="GroES chaperonin"/>
    <property type="match status" value="1"/>
</dbReference>
<protein>
    <recommendedName>
        <fullName evidence="3">Co-chaperonin GroES</fullName>
    </recommendedName>
    <alternativeName>
        <fullName evidence="3">10 kDa chaperonin</fullName>
    </alternativeName>
    <alternativeName>
        <fullName evidence="3">Chaperonin-10</fullName>
        <shortName evidence="3">Cpn10</shortName>
    </alternativeName>
</protein>
<dbReference type="GO" id="GO:0051082">
    <property type="term" value="F:unfolded protein binding"/>
    <property type="evidence" value="ECO:0007669"/>
    <property type="project" value="TreeGrafter"/>
</dbReference>
<comment type="subcellular location">
    <subcellularLocation>
        <location evidence="3">Cytoplasm</location>
    </subcellularLocation>
</comment>
<dbReference type="NCBIfam" id="NF001533">
    <property type="entry name" value="PRK00364.2-4"/>
    <property type="match status" value="1"/>
</dbReference>
<dbReference type="GO" id="GO:0046872">
    <property type="term" value="F:metal ion binding"/>
    <property type="evidence" value="ECO:0007669"/>
    <property type="project" value="TreeGrafter"/>
</dbReference>
<keyword evidence="3" id="KW-0963">Cytoplasm</keyword>
<dbReference type="InterPro" id="IPR037124">
    <property type="entry name" value="Chaperonin_GroES_sf"/>
</dbReference>